<gene>
    <name evidence="3" type="ORF">J8N05_46955</name>
</gene>
<feature type="transmembrane region" description="Helical" evidence="2">
    <location>
        <begin position="62"/>
        <end position="79"/>
    </location>
</feature>
<evidence type="ECO:0000256" key="1">
    <source>
        <dbReference type="SAM" id="MobiDB-lite"/>
    </source>
</evidence>
<accession>A0A941BC62</accession>
<protein>
    <submittedName>
        <fullName evidence="3">Uncharacterized protein</fullName>
    </submittedName>
</protein>
<comment type="caution">
    <text evidence="3">The sequence shown here is derived from an EMBL/GenBank/DDBJ whole genome shotgun (WGS) entry which is preliminary data.</text>
</comment>
<evidence type="ECO:0000256" key="2">
    <source>
        <dbReference type="SAM" id="Phobius"/>
    </source>
</evidence>
<dbReference type="RefSeq" id="WP_210894662.1">
    <property type="nucleotide sequence ID" value="NZ_JAGPYQ010000004.1"/>
</dbReference>
<keyword evidence="2" id="KW-1133">Transmembrane helix</keyword>
<evidence type="ECO:0000313" key="4">
    <source>
        <dbReference type="Proteomes" id="UP000677413"/>
    </source>
</evidence>
<dbReference type="Proteomes" id="UP000677413">
    <property type="component" value="Unassembled WGS sequence"/>
</dbReference>
<sequence>MKGEDQEDMPGTGVGPEEIFSAPKSHEKKVPAPNQNAGAAVVLFNAVVAGTGGIYISTQSVLITALAAVLGALLALIVGRKP</sequence>
<keyword evidence="3" id="KW-0614">Plasmid</keyword>
<proteinExistence type="predicted"/>
<dbReference type="AlphaFoldDB" id="A0A941BC62"/>
<keyword evidence="2" id="KW-0812">Transmembrane</keyword>
<organism evidence="3 4">
    <name type="scientific">Streptomyces liliiviolaceus</name>
    <dbReference type="NCBI Taxonomy" id="2823109"/>
    <lineage>
        <taxon>Bacteria</taxon>
        <taxon>Bacillati</taxon>
        <taxon>Actinomycetota</taxon>
        <taxon>Actinomycetes</taxon>
        <taxon>Kitasatosporales</taxon>
        <taxon>Streptomycetaceae</taxon>
        <taxon>Streptomyces</taxon>
    </lineage>
</organism>
<evidence type="ECO:0000313" key="3">
    <source>
        <dbReference type="EMBL" id="MBQ0855701.1"/>
    </source>
</evidence>
<keyword evidence="2" id="KW-0472">Membrane</keyword>
<feature type="region of interest" description="Disordered" evidence="1">
    <location>
        <begin position="1"/>
        <end position="32"/>
    </location>
</feature>
<keyword evidence="4" id="KW-1185">Reference proteome</keyword>
<name>A0A941BC62_9ACTN</name>
<geneLocation type="plasmid" evidence="3">
    <name>p1</name>
</geneLocation>
<reference evidence="3 4" key="1">
    <citation type="submission" date="2021-04" db="EMBL/GenBank/DDBJ databases">
        <authorList>
            <person name="Tang X."/>
            <person name="Zhou X."/>
            <person name="Chen X."/>
            <person name="Cernava T."/>
            <person name="Zhang C."/>
        </authorList>
    </citation>
    <scope>NUCLEOTIDE SEQUENCE [LARGE SCALE GENOMIC DNA]</scope>
    <source>
        <strain evidence="3 4">BH-SS-21</strain>
        <plasmid evidence="3">p1</plasmid>
    </source>
</reference>
<dbReference type="EMBL" id="JAGPYQ010000004">
    <property type="protein sequence ID" value="MBQ0855701.1"/>
    <property type="molecule type" value="Genomic_DNA"/>
</dbReference>
<feature type="transmembrane region" description="Helical" evidence="2">
    <location>
        <begin position="37"/>
        <end position="56"/>
    </location>
</feature>